<sequence length="167" mass="17594">MGEHYSASRIGADDADLAFPLLSLRYPDLSLQDWRKTVRRLTRMPREHGGLVMVRDLRGRVFAVFAYRSGGTLDGGDVLRVSDVLMGRLPGDLLPSAVVAAATQLAGELGHPRVAIEYADEGFGSDAAGVLSKAGFEDGGRLLVRTAAEVGGGRQATPGFFAPAPAG</sequence>
<evidence type="ECO:0000313" key="3">
    <source>
        <dbReference type="Proteomes" id="UP000401717"/>
    </source>
</evidence>
<dbReference type="AlphaFoldDB" id="A0A564G6B9"/>
<name>A0A564G6B9_9HYPH</name>
<evidence type="ECO:0000313" key="4">
    <source>
        <dbReference type="Proteomes" id="UP001055303"/>
    </source>
</evidence>
<dbReference type="RefSeq" id="WP_144768271.1">
    <property type="nucleotide sequence ID" value="NZ_BPQI01000143.1"/>
</dbReference>
<gene>
    <name evidence="1" type="ORF">IFDJLNFL_4257</name>
    <name evidence="2" type="ORF">MTDSW087_05317</name>
</gene>
<dbReference type="Proteomes" id="UP001055303">
    <property type="component" value="Unassembled WGS sequence"/>
</dbReference>
<accession>A0A564G6B9</accession>
<reference evidence="2 3" key="1">
    <citation type="submission" date="2019-06" db="EMBL/GenBank/DDBJ databases">
        <authorList>
            <person name="Rodrigo-Torres L."/>
            <person name="Arahal R. D."/>
            <person name="Lucena T."/>
        </authorList>
    </citation>
    <scope>NUCLEOTIDE SEQUENCE [LARGE SCALE GENOMIC DNA]</scope>
    <source>
        <strain evidence="2 3">SW08-7</strain>
    </source>
</reference>
<protein>
    <recommendedName>
        <fullName evidence="5">N-acetyltransferase domain-containing protein</fullName>
    </recommendedName>
</protein>
<evidence type="ECO:0008006" key="5">
    <source>
        <dbReference type="Google" id="ProtNLM"/>
    </source>
</evidence>
<dbReference type="EMBL" id="CABFVH010000060">
    <property type="protein sequence ID" value="VUF15574.1"/>
    <property type="molecule type" value="Genomic_DNA"/>
</dbReference>
<dbReference type="Proteomes" id="UP000401717">
    <property type="component" value="Unassembled WGS sequence"/>
</dbReference>
<evidence type="ECO:0000313" key="2">
    <source>
        <dbReference type="EMBL" id="VUF15574.1"/>
    </source>
</evidence>
<reference evidence="1" key="2">
    <citation type="journal article" date="2021" name="Front. Microbiol.">
        <title>Comprehensive Comparative Genomics and Phenotyping of Methylobacterium Species.</title>
        <authorList>
            <person name="Alessa O."/>
            <person name="Ogura Y."/>
            <person name="Fujitani Y."/>
            <person name="Takami H."/>
            <person name="Hayashi T."/>
            <person name="Sahin N."/>
            <person name="Tani A."/>
        </authorList>
    </citation>
    <scope>NUCLEOTIDE SEQUENCE</scope>
    <source>
        <strain evidence="1">DSM 22415</strain>
    </source>
</reference>
<organism evidence="2 3">
    <name type="scientific">Methylobacterium dankookense</name>
    <dbReference type="NCBI Taxonomy" id="560405"/>
    <lineage>
        <taxon>Bacteria</taxon>
        <taxon>Pseudomonadati</taxon>
        <taxon>Pseudomonadota</taxon>
        <taxon>Alphaproteobacteria</taxon>
        <taxon>Hyphomicrobiales</taxon>
        <taxon>Methylobacteriaceae</taxon>
        <taxon>Methylobacterium</taxon>
    </lineage>
</organism>
<keyword evidence="4" id="KW-1185">Reference proteome</keyword>
<reference evidence="1" key="3">
    <citation type="submission" date="2021-08" db="EMBL/GenBank/DDBJ databases">
        <authorList>
            <person name="Tani A."/>
            <person name="Ola A."/>
            <person name="Ogura Y."/>
            <person name="Katsura K."/>
            <person name="Hayashi T."/>
        </authorList>
    </citation>
    <scope>NUCLEOTIDE SEQUENCE</scope>
    <source>
        <strain evidence="1">DSM 22415</strain>
    </source>
</reference>
<proteinExistence type="predicted"/>
<evidence type="ECO:0000313" key="1">
    <source>
        <dbReference type="EMBL" id="GJD58338.1"/>
    </source>
</evidence>
<dbReference type="OrthoDB" id="8479388at2"/>
<dbReference type="EMBL" id="BPQI01000143">
    <property type="protein sequence ID" value="GJD58338.1"/>
    <property type="molecule type" value="Genomic_DNA"/>
</dbReference>